<dbReference type="AlphaFoldDB" id="A0A4U5UT20"/>
<feature type="compositionally biased region" description="Polar residues" evidence="1">
    <location>
        <begin position="39"/>
        <end position="57"/>
    </location>
</feature>
<feature type="compositionally biased region" description="Polar residues" evidence="1">
    <location>
        <begin position="122"/>
        <end position="145"/>
    </location>
</feature>
<feature type="region of interest" description="Disordered" evidence="1">
    <location>
        <begin position="85"/>
        <end position="160"/>
    </location>
</feature>
<protein>
    <submittedName>
        <fullName evidence="2">Uncharacterized protein</fullName>
    </submittedName>
</protein>
<dbReference type="Proteomes" id="UP000298787">
    <property type="component" value="Chromosome 10"/>
</dbReference>
<reference evidence="2 3" key="1">
    <citation type="submission" date="2019-01" db="EMBL/GenBank/DDBJ databases">
        <title>Genome Assembly of Collichthys lucidus.</title>
        <authorList>
            <person name="Cai M."/>
            <person name="Xiao S."/>
        </authorList>
    </citation>
    <scope>NUCLEOTIDE SEQUENCE [LARGE SCALE GENOMIC DNA]</scope>
    <source>
        <strain evidence="2">JT15FE1705JMU</strain>
        <tissue evidence="2">Muscle</tissue>
    </source>
</reference>
<evidence type="ECO:0000313" key="2">
    <source>
        <dbReference type="EMBL" id="TKS77858.1"/>
    </source>
</evidence>
<feature type="compositionally biased region" description="Basic and acidic residues" evidence="1">
    <location>
        <begin position="1"/>
        <end position="10"/>
    </location>
</feature>
<evidence type="ECO:0000256" key="1">
    <source>
        <dbReference type="SAM" id="MobiDB-lite"/>
    </source>
</evidence>
<evidence type="ECO:0000313" key="3">
    <source>
        <dbReference type="Proteomes" id="UP000298787"/>
    </source>
</evidence>
<sequence length="160" mass="17509">MEARMKDITRQMRQLQSAMDNAKDNSEHHPSTAKPIQQGKLTPTTQAASAPQPSIQVTGPAPEFSQLPAVQLAHHTPLAQRIYSPSLPVQHAAESNPAESSRITQRENKAGKSQWAKPASVYFSSDSTIVKHQQTSPQRQRTHIQPGSKKDQPTGLGFEG</sequence>
<feature type="compositionally biased region" description="Basic and acidic residues" evidence="1">
    <location>
        <begin position="21"/>
        <end position="30"/>
    </location>
</feature>
<accession>A0A4U5UT20</accession>
<feature type="region of interest" description="Disordered" evidence="1">
    <location>
        <begin position="1"/>
        <end position="62"/>
    </location>
</feature>
<keyword evidence="3" id="KW-1185">Reference proteome</keyword>
<dbReference type="EMBL" id="CM014087">
    <property type="protein sequence ID" value="TKS77858.1"/>
    <property type="molecule type" value="Genomic_DNA"/>
</dbReference>
<gene>
    <name evidence="2" type="ORF">D9C73_011949</name>
</gene>
<organism evidence="2 3">
    <name type="scientific">Collichthys lucidus</name>
    <name type="common">Big head croaker</name>
    <name type="synonym">Sciaena lucida</name>
    <dbReference type="NCBI Taxonomy" id="240159"/>
    <lineage>
        <taxon>Eukaryota</taxon>
        <taxon>Metazoa</taxon>
        <taxon>Chordata</taxon>
        <taxon>Craniata</taxon>
        <taxon>Vertebrata</taxon>
        <taxon>Euteleostomi</taxon>
        <taxon>Actinopterygii</taxon>
        <taxon>Neopterygii</taxon>
        <taxon>Teleostei</taxon>
        <taxon>Neoteleostei</taxon>
        <taxon>Acanthomorphata</taxon>
        <taxon>Eupercaria</taxon>
        <taxon>Sciaenidae</taxon>
        <taxon>Collichthys</taxon>
    </lineage>
</organism>
<name>A0A4U5UT20_COLLU</name>
<proteinExistence type="predicted"/>